<dbReference type="Proteomes" id="UP001372338">
    <property type="component" value="Unassembled WGS sequence"/>
</dbReference>
<sequence>MSISAVEKQCNDIFEWAFLHELRKHFSIRNFCSLITEELSVRYHICIAVCKLAFCCHVMWCFVYKMH</sequence>
<gene>
    <name evidence="1" type="ORF">RIF29_24151</name>
</gene>
<name>A0AAN9ELN6_CROPI</name>
<keyword evidence="2" id="KW-1185">Reference proteome</keyword>
<organism evidence="1 2">
    <name type="scientific">Crotalaria pallida</name>
    <name type="common">Smooth rattlebox</name>
    <name type="synonym">Crotalaria striata</name>
    <dbReference type="NCBI Taxonomy" id="3830"/>
    <lineage>
        <taxon>Eukaryota</taxon>
        <taxon>Viridiplantae</taxon>
        <taxon>Streptophyta</taxon>
        <taxon>Embryophyta</taxon>
        <taxon>Tracheophyta</taxon>
        <taxon>Spermatophyta</taxon>
        <taxon>Magnoliopsida</taxon>
        <taxon>eudicotyledons</taxon>
        <taxon>Gunneridae</taxon>
        <taxon>Pentapetalae</taxon>
        <taxon>rosids</taxon>
        <taxon>fabids</taxon>
        <taxon>Fabales</taxon>
        <taxon>Fabaceae</taxon>
        <taxon>Papilionoideae</taxon>
        <taxon>50 kb inversion clade</taxon>
        <taxon>genistoids sensu lato</taxon>
        <taxon>core genistoids</taxon>
        <taxon>Crotalarieae</taxon>
        <taxon>Crotalaria</taxon>
    </lineage>
</organism>
<proteinExistence type="predicted"/>
<reference evidence="1 2" key="1">
    <citation type="submission" date="2024-01" db="EMBL/GenBank/DDBJ databases">
        <title>The genomes of 5 underutilized Papilionoideae crops provide insights into root nodulation and disease resistanc.</title>
        <authorList>
            <person name="Yuan L."/>
        </authorList>
    </citation>
    <scope>NUCLEOTIDE SEQUENCE [LARGE SCALE GENOMIC DNA]</scope>
    <source>
        <strain evidence="1">ZHUSHIDOU_FW_LH</strain>
        <tissue evidence="1">Leaf</tissue>
    </source>
</reference>
<accession>A0AAN9ELN6</accession>
<comment type="caution">
    <text evidence="1">The sequence shown here is derived from an EMBL/GenBank/DDBJ whole genome shotgun (WGS) entry which is preliminary data.</text>
</comment>
<dbReference type="EMBL" id="JAYWIO010000005">
    <property type="protein sequence ID" value="KAK7258571.1"/>
    <property type="molecule type" value="Genomic_DNA"/>
</dbReference>
<protein>
    <submittedName>
        <fullName evidence="1">Uncharacterized protein</fullName>
    </submittedName>
</protein>
<evidence type="ECO:0000313" key="2">
    <source>
        <dbReference type="Proteomes" id="UP001372338"/>
    </source>
</evidence>
<evidence type="ECO:0000313" key="1">
    <source>
        <dbReference type="EMBL" id="KAK7258571.1"/>
    </source>
</evidence>
<dbReference type="AlphaFoldDB" id="A0AAN9ELN6"/>